<protein>
    <recommendedName>
        <fullName evidence="4">PLC-like phosphodiesterase</fullName>
    </recommendedName>
</protein>
<dbReference type="InterPro" id="IPR017946">
    <property type="entry name" value="PLC-like_Pdiesterase_TIM-brl"/>
</dbReference>
<dbReference type="SUPFAM" id="SSF51695">
    <property type="entry name" value="PLC-like phosphodiesterases"/>
    <property type="match status" value="1"/>
</dbReference>
<dbReference type="Proteomes" id="UP001470230">
    <property type="component" value="Unassembled WGS sequence"/>
</dbReference>
<dbReference type="EMBL" id="JAPFFF010000019">
    <property type="protein sequence ID" value="KAK8858195.1"/>
    <property type="molecule type" value="Genomic_DNA"/>
</dbReference>
<organism evidence="2 3">
    <name type="scientific">Tritrichomonas musculus</name>
    <dbReference type="NCBI Taxonomy" id="1915356"/>
    <lineage>
        <taxon>Eukaryota</taxon>
        <taxon>Metamonada</taxon>
        <taxon>Parabasalia</taxon>
        <taxon>Tritrichomonadida</taxon>
        <taxon>Tritrichomonadidae</taxon>
        <taxon>Tritrichomonas</taxon>
    </lineage>
</organism>
<sequence length="187" mass="22290">MPLWGTHDSLSYIRPQFLVIFFRFMCQTQTMTIEQQYDWGARIFDFRLKYRDNRMISGHGVCTFDVNVTSKVEWLYQQNESVAIRFMIETDETDESPYLSYYNDLVEKFSPKIQFIGLIRKMTMETIIPGNGSVGTEYNEEPGMDSNKFPFPLMYAEQYNYKWWPRIEAGEFGIMDFPEITHKLREP</sequence>
<evidence type="ECO:0000313" key="1">
    <source>
        <dbReference type="EMBL" id="KAK8835401.1"/>
    </source>
</evidence>
<evidence type="ECO:0000313" key="2">
    <source>
        <dbReference type="EMBL" id="KAK8858195.1"/>
    </source>
</evidence>
<accession>A0ABR2I717</accession>
<evidence type="ECO:0008006" key="4">
    <source>
        <dbReference type="Google" id="ProtNLM"/>
    </source>
</evidence>
<name>A0ABR2I717_9EUKA</name>
<keyword evidence="3" id="KW-1185">Reference proteome</keyword>
<gene>
    <name evidence="1" type="ORF">M9Y10_010254</name>
    <name evidence="2" type="ORF">M9Y10_013296</name>
</gene>
<dbReference type="Gene3D" id="3.20.20.190">
    <property type="entry name" value="Phosphatidylinositol (PI) phosphodiesterase"/>
    <property type="match status" value="1"/>
</dbReference>
<dbReference type="EMBL" id="JAPFFF010000145">
    <property type="protein sequence ID" value="KAK8835401.1"/>
    <property type="molecule type" value="Genomic_DNA"/>
</dbReference>
<evidence type="ECO:0000313" key="3">
    <source>
        <dbReference type="Proteomes" id="UP001470230"/>
    </source>
</evidence>
<proteinExistence type="predicted"/>
<comment type="caution">
    <text evidence="2">The sequence shown here is derived from an EMBL/GenBank/DDBJ whole genome shotgun (WGS) entry which is preliminary data.</text>
</comment>
<reference evidence="2 3" key="1">
    <citation type="submission" date="2024-04" db="EMBL/GenBank/DDBJ databases">
        <title>Tritrichomonas musculus Genome.</title>
        <authorList>
            <person name="Alves-Ferreira E."/>
            <person name="Grigg M."/>
            <person name="Lorenzi H."/>
            <person name="Galac M."/>
        </authorList>
    </citation>
    <scope>NUCLEOTIDE SEQUENCE [LARGE SCALE GENOMIC DNA]</scope>
    <source>
        <strain evidence="2 3">EAF2021</strain>
    </source>
</reference>